<dbReference type="AlphaFoldDB" id="A0A9P6DA91"/>
<evidence type="ECO:0000313" key="2">
    <source>
        <dbReference type="Proteomes" id="UP000807025"/>
    </source>
</evidence>
<protein>
    <submittedName>
        <fullName evidence="1">Uncharacterized protein</fullName>
    </submittedName>
</protein>
<dbReference type="EMBL" id="MU154546">
    <property type="protein sequence ID" value="KAF9497212.1"/>
    <property type="molecule type" value="Genomic_DNA"/>
</dbReference>
<sequence length="194" mass="21125">MASVRQPLDGGKVALWGRLWLACRKSGRRKWIRVAWWSRYDPEGLMLEVRGASRSEDVGTRWKPLMELENQTSFAVAISLCCCGAGRPCDSQLPDWTNSELWSVIAEPGILLAAKSAVDGRLFDSGYSPEVLAGAARLSLFNPLLLVPISAPRPLPPFPLVPIRPAQLLASTQQIVPYQIGAALISSSTLTSTP</sequence>
<proteinExistence type="predicted"/>
<comment type="caution">
    <text evidence="1">The sequence shown here is derived from an EMBL/GenBank/DDBJ whole genome shotgun (WGS) entry which is preliminary data.</text>
</comment>
<dbReference type="Proteomes" id="UP000807025">
    <property type="component" value="Unassembled WGS sequence"/>
</dbReference>
<organism evidence="1 2">
    <name type="scientific">Pleurotus eryngii</name>
    <name type="common">Boletus of the steppes</name>
    <dbReference type="NCBI Taxonomy" id="5323"/>
    <lineage>
        <taxon>Eukaryota</taxon>
        <taxon>Fungi</taxon>
        <taxon>Dikarya</taxon>
        <taxon>Basidiomycota</taxon>
        <taxon>Agaricomycotina</taxon>
        <taxon>Agaricomycetes</taxon>
        <taxon>Agaricomycetidae</taxon>
        <taxon>Agaricales</taxon>
        <taxon>Pleurotineae</taxon>
        <taxon>Pleurotaceae</taxon>
        <taxon>Pleurotus</taxon>
    </lineage>
</organism>
<accession>A0A9P6DA91</accession>
<evidence type="ECO:0000313" key="1">
    <source>
        <dbReference type="EMBL" id="KAF9497212.1"/>
    </source>
</evidence>
<reference evidence="1" key="1">
    <citation type="submission" date="2020-11" db="EMBL/GenBank/DDBJ databases">
        <authorList>
            <consortium name="DOE Joint Genome Institute"/>
            <person name="Ahrendt S."/>
            <person name="Riley R."/>
            <person name="Andreopoulos W."/>
            <person name="Labutti K."/>
            <person name="Pangilinan J."/>
            <person name="Ruiz-Duenas F.J."/>
            <person name="Barrasa J.M."/>
            <person name="Sanchez-Garcia M."/>
            <person name="Camarero S."/>
            <person name="Miyauchi S."/>
            <person name="Serrano A."/>
            <person name="Linde D."/>
            <person name="Babiker R."/>
            <person name="Drula E."/>
            <person name="Ayuso-Fernandez I."/>
            <person name="Pacheco R."/>
            <person name="Padilla G."/>
            <person name="Ferreira P."/>
            <person name="Barriuso J."/>
            <person name="Kellner H."/>
            <person name="Castanera R."/>
            <person name="Alfaro M."/>
            <person name="Ramirez L."/>
            <person name="Pisabarro A.G."/>
            <person name="Kuo A."/>
            <person name="Tritt A."/>
            <person name="Lipzen A."/>
            <person name="He G."/>
            <person name="Yan M."/>
            <person name="Ng V."/>
            <person name="Cullen D."/>
            <person name="Martin F."/>
            <person name="Rosso M.-N."/>
            <person name="Henrissat B."/>
            <person name="Hibbett D."/>
            <person name="Martinez A.T."/>
            <person name="Grigoriev I.V."/>
        </authorList>
    </citation>
    <scope>NUCLEOTIDE SEQUENCE</scope>
    <source>
        <strain evidence="1">ATCC 90797</strain>
    </source>
</reference>
<gene>
    <name evidence="1" type="ORF">BDN71DRAFT_1429770</name>
</gene>
<keyword evidence="2" id="KW-1185">Reference proteome</keyword>
<name>A0A9P6DA91_PLEER</name>